<dbReference type="GO" id="GO:0009036">
    <property type="term" value="F:type II site-specific deoxyribonuclease activity"/>
    <property type="evidence" value="ECO:0007669"/>
    <property type="project" value="InterPro"/>
</dbReference>
<accession>A0A2S9T6Q2</accession>
<keyword evidence="1" id="KW-0255">Endonuclease</keyword>
<dbReference type="Proteomes" id="UP000238281">
    <property type="component" value="Unassembled WGS sequence"/>
</dbReference>
<dbReference type="AlphaFoldDB" id="A0A2S9T6Q2"/>
<name>A0A2S9T6Q2_9BACT</name>
<gene>
    <name evidence="1" type="ORF">CJ673_06385</name>
</gene>
<sequence>MDFKDFNKNLINPIKLTFDHKVYKKEFVDLIEEEILRQVDKSNTNHIGYFHQNIFKYLKNGWSVPKEGFDLVNEKKKIFVEMKNKHNTMNSSSSQKTYMRMQHKINKLSKANCFLVEVIAKNSQNIPWIISLDSEQISDNRIRRLSIDKFYEIVTNDKNAFKNLCEKLPVVIDDVLATIHEDIIDNSVFEELKSINPNILKSLNILSFSKYEGFDSFDI</sequence>
<dbReference type="EMBL" id="NXGE01000003">
    <property type="protein sequence ID" value="PRM94515.1"/>
    <property type="molecule type" value="Genomic_DNA"/>
</dbReference>
<reference evidence="1 2" key="1">
    <citation type="submission" date="2017-09" db="EMBL/GenBank/DDBJ databases">
        <title>Reassesment of A. cryaerophilus.</title>
        <authorList>
            <person name="Perez-Cataluna A."/>
            <person name="Collado L."/>
            <person name="Salgado O."/>
            <person name="Lefinanco V."/>
            <person name="Figueras M.J."/>
        </authorList>
    </citation>
    <scope>NUCLEOTIDE SEQUENCE [LARGE SCALE GENOMIC DNA]</scope>
    <source>
        <strain evidence="1 2">LMG 10210</strain>
    </source>
</reference>
<dbReference type="InterPro" id="IPR019057">
    <property type="entry name" value="Restrct_endonuc_II_Eco47II"/>
</dbReference>
<comment type="caution">
    <text evidence="1">The sequence shown here is derived from an EMBL/GenBank/DDBJ whole genome shotgun (WGS) entry which is preliminary data.</text>
</comment>
<keyword evidence="1" id="KW-0540">Nuclease</keyword>
<dbReference type="GO" id="GO:0009307">
    <property type="term" value="P:DNA restriction-modification system"/>
    <property type="evidence" value="ECO:0007669"/>
    <property type="project" value="InterPro"/>
</dbReference>
<protein>
    <submittedName>
        <fullName evidence="1">Restriction endonuclease</fullName>
    </submittedName>
</protein>
<dbReference type="GO" id="GO:0003677">
    <property type="term" value="F:DNA binding"/>
    <property type="evidence" value="ECO:0007669"/>
    <property type="project" value="InterPro"/>
</dbReference>
<dbReference type="Pfam" id="PF09553">
    <property type="entry name" value="RE_Eco47II"/>
    <property type="match status" value="1"/>
</dbReference>
<evidence type="ECO:0000313" key="1">
    <source>
        <dbReference type="EMBL" id="PRM94515.1"/>
    </source>
</evidence>
<organism evidence="1 2">
    <name type="scientific">Aliarcobacter cryaerophilus</name>
    <dbReference type="NCBI Taxonomy" id="28198"/>
    <lineage>
        <taxon>Bacteria</taxon>
        <taxon>Pseudomonadati</taxon>
        <taxon>Campylobacterota</taxon>
        <taxon>Epsilonproteobacteria</taxon>
        <taxon>Campylobacterales</taxon>
        <taxon>Arcobacteraceae</taxon>
        <taxon>Aliarcobacter</taxon>
    </lineage>
</organism>
<proteinExistence type="predicted"/>
<evidence type="ECO:0000313" key="2">
    <source>
        <dbReference type="Proteomes" id="UP000238281"/>
    </source>
</evidence>
<keyword evidence="1" id="KW-0378">Hydrolase</keyword>